<dbReference type="SUPFAM" id="SSF53756">
    <property type="entry name" value="UDP-Glycosyltransferase/glycogen phosphorylase"/>
    <property type="match status" value="1"/>
</dbReference>
<evidence type="ECO:0000313" key="5">
    <source>
        <dbReference type="EMBL" id="ROI07861.1"/>
    </source>
</evidence>
<name>A0A3N0WT47_9FLAO</name>
<reference evidence="6" key="1">
    <citation type="submission" date="2018-11" db="EMBL/GenBank/DDBJ databases">
        <title>Proposal to divide the Flavobacteriaceae and reorganize its genera based on Amino Acid Identity values calculated from whole genome sequences.</title>
        <authorList>
            <person name="Nicholson A.C."/>
            <person name="Gulvik C.A."/>
            <person name="Whitney A.M."/>
            <person name="Humrighouse B.W."/>
            <person name="Bell M."/>
            <person name="Holmes B."/>
            <person name="Steigerwalt A."/>
            <person name="Villarma A."/>
            <person name="Sheth M."/>
            <person name="Batra D."/>
            <person name="Pryor J."/>
            <person name="Bernardet J.-F."/>
            <person name="Hugo C."/>
            <person name="Kampfer P."/>
            <person name="Newman J."/>
            <person name="Mcquiston J.R."/>
        </authorList>
    </citation>
    <scope>NUCLEOTIDE SEQUENCE [LARGE SCALE GENOMIC DNA]</scope>
    <source>
        <strain evidence="6">H3056</strain>
    </source>
</reference>
<dbReference type="Proteomes" id="UP000270224">
    <property type="component" value="Unassembled WGS sequence"/>
</dbReference>
<evidence type="ECO:0000256" key="1">
    <source>
        <dbReference type="ARBA" id="ARBA00022676"/>
    </source>
</evidence>
<keyword evidence="2 5" id="KW-0808">Transferase</keyword>
<reference evidence="6" key="2">
    <citation type="submission" date="2018-11" db="EMBL/GenBank/DDBJ databases">
        <title>Proposal to divide the Flavobacteriaceae and reorganize its genera based on Amino Acid Identity values calculated from whole genome sequences.</title>
        <authorList>
            <person name="Nicholson A.C."/>
            <person name="Gulvik C.A."/>
            <person name="Whitney A.M."/>
            <person name="Humrighouse B.W."/>
            <person name="Bell M."/>
            <person name="Holmens B."/>
            <person name="Steigerwalt A."/>
            <person name="Villarma A."/>
            <person name="Sheth M."/>
            <person name="Batra D."/>
            <person name="Pryor J."/>
            <person name="Bernardet J.-F."/>
            <person name="Hugo C."/>
            <person name="Kampfer P."/>
            <person name="Newman J."/>
            <person name="Mcquiston J.R."/>
        </authorList>
    </citation>
    <scope>NUCLEOTIDE SEQUENCE [LARGE SCALE GENOMIC DNA]</scope>
    <source>
        <strain evidence="6">H3056</strain>
    </source>
</reference>
<dbReference type="PANTHER" id="PTHR12526:SF629">
    <property type="entry name" value="TEICHURONIC ACID BIOSYNTHESIS GLYCOSYLTRANSFERASE TUAH-RELATED"/>
    <property type="match status" value="1"/>
</dbReference>
<keyword evidence="1" id="KW-0328">Glycosyltransferase</keyword>
<dbReference type="AlphaFoldDB" id="A0A3N0WT47"/>
<dbReference type="CDD" id="cd03801">
    <property type="entry name" value="GT4_PimA-like"/>
    <property type="match status" value="1"/>
</dbReference>
<dbReference type="InterPro" id="IPR028098">
    <property type="entry name" value="Glyco_trans_4-like_N"/>
</dbReference>
<protein>
    <submittedName>
        <fullName evidence="5">Glycosyltransferase</fullName>
    </submittedName>
</protein>
<dbReference type="EMBL" id="RJUG01000004">
    <property type="protein sequence ID" value="ROI07861.1"/>
    <property type="molecule type" value="Genomic_DNA"/>
</dbReference>
<gene>
    <name evidence="5" type="ORF">EGI11_09305</name>
</gene>
<evidence type="ECO:0000259" key="4">
    <source>
        <dbReference type="Pfam" id="PF13439"/>
    </source>
</evidence>
<dbReference type="Pfam" id="PF00534">
    <property type="entry name" value="Glycos_transf_1"/>
    <property type="match status" value="1"/>
</dbReference>
<dbReference type="GO" id="GO:0016757">
    <property type="term" value="F:glycosyltransferase activity"/>
    <property type="evidence" value="ECO:0007669"/>
    <property type="project" value="UniProtKB-KW"/>
</dbReference>
<accession>A0A3N0WT47</accession>
<evidence type="ECO:0000256" key="2">
    <source>
        <dbReference type="ARBA" id="ARBA00022679"/>
    </source>
</evidence>
<evidence type="ECO:0000259" key="3">
    <source>
        <dbReference type="Pfam" id="PF00534"/>
    </source>
</evidence>
<feature type="domain" description="Glycosyltransferase subfamily 4-like N-terminal" evidence="4">
    <location>
        <begin position="20"/>
        <end position="170"/>
    </location>
</feature>
<dbReference type="PANTHER" id="PTHR12526">
    <property type="entry name" value="GLYCOSYLTRANSFERASE"/>
    <property type="match status" value="1"/>
</dbReference>
<organism evidence="5 6">
    <name type="scientific">Kaistella daneshvariae</name>
    <dbReference type="NCBI Taxonomy" id="2487074"/>
    <lineage>
        <taxon>Bacteria</taxon>
        <taxon>Pseudomonadati</taxon>
        <taxon>Bacteroidota</taxon>
        <taxon>Flavobacteriia</taxon>
        <taxon>Flavobacteriales</taxon>
        <taxon>Weeksellaceae</taxon>
        <taxon>Chryseobacterium group</taxon>
        <taxon>Kaistella</taxon>
    </lineage>
</organism>
<dbReference type="Gene3D" id="3.40.50.2000">
    <property type="entry name" value="Glycogen Phosphorylase B"/>
    <property type="match status" value="2"/>
</dbReference>
<proteinExistence type="predicted"/>
<comment type="caution">
    <text evidence="5">The sequence shown here is derived from an EMBL/GenBank/DDBJ whole genome shotgun (WGS) entry which is preliminary data.</text>
</comment>
<evidence type="ECO:0000313" key="6">
    <source>
        <dbReference type="Proteomes" id="UP000270224"/>
    </source>
</evidence>
<dbReference type="Pfam" id="PF13439">
    <property type="entry name" value="Glyco_transf_4"/>
    <property type="match status" value="1"/>
</dbReference>
<sequence length="367" mass="42533">MDAVRIIVSVFNNLYMDQRVEKVCKTLSQNGYKIELIGNNWRGLPPLTRNYPVTRLQLRSKILRFAYLEFQLKLYQHLLKTADSNCILLSNDLDTLLPNFLVSKKLGIPLVFDSHEIFTEMPSVAGRFSQKIWRILEKKVLPNIQYMMTASESYADWFVKSYKILRPVVVQNFPLFRENSKNTGLNEQKILIYQGVINPSRGLDKLIPAMAEIPNAKLWIAGDGPKKTEYEQLTKKLGLEKNIEFLGQIFPEKLREITQRADVGLSIEENNGLSYYFSLPNKISDYIQARVPVVVSEFPEMKKIVNEFQVGETISNHSELAEKIKKVLEKAPEFYFENLAKAAAQLCWEKEEPKLLDLFRKVREENF</sequence>
<dbReference type="OrthoDB" id="9813214at2"/>
<dbReference type="InterPro" id="IPR001296">
    <property type="entry name" value="Glyco_trans_1"/>
</dbReference>
<feature type="domain" description="Glycosyl transferase family 1" evidence="3">
    <location>
        <begin position="178"/>
        <end position="331"/>
    </location>
</feature>